<sequence>MAPHSASHLHGIVDMGSNGIRFSISDLSPPTARSLPTVFQSRLGVSLYAAQYSNPDNPHLRIPIPQSTIDSVVEALRRFKITCSDFGVPEPNIQVLATEATRTAPNSVEFRNQIQEATGWRVQMLAKEMEGRIGAMGVASSFQGVEGLVMDLGGGSTQLTWLSSHGGSIQTDPQGSISFPYGAAALTRQLSHLESQDRGGGSSAATASLAAEMQSSFRAAYASLSIPPALQAAAAQNGGYTLYLSGGGFRGWGYLLMSQAQPKPYPIPIINGFRVSKSDFQSVTRIQEIAAQSSSSAGKQGEEESIIFRVSKRRAAQVPAVAFLVNVLCLAIPEIAEIRFCQGGVREGVLFQRLDGETRALDPLSAASAKFGSASACEIADLLADALPLNNSKNSSSNKDNNHNRSGKRQELEEVPASFSRPLIRALADLLYEHAALAKESASLAALYAPLTGVLASAHAISHAHRAMLALMLCQRWGAELAPPHDSLQHRLRQLLSRDEVWWCGYLGKVATLVADVYPAGRVETGRERLAFNATWATDMGKKGVGAGVRLAVGTRAGDVMTSWAVLADAVKGVEDVGKKKHWVGGPEGWGLRVEVSVEPSLSATT</sequence>
<organism evidence="4 5">
    <name type="scientific">Endocarpon pusillum</name>
    <dbReference type="NCBI Taxonomy" id="364733"/>
    <lineage>
        <taxon>Eukaryota</taxon>
        <taxon>Fungi</taxon>
        <taxon>Dikarya</taxon>
        <taxon>Ascomycota</taxon>
        <taxon>Pezizomycotina</taxon>
        <taxon>Eurotiomycetes</taxon>
        <taxon>Chaetothyriomycetidae</taxon>
        <taxon>Verrucariales</taxon>
        <taxon>Verrucariaceae</taxon>
        <taxon>Endocarpon</taxon>
    </lineage>
</organism>
<dbReference type="PANTHER" id="PTHR30005">
    <property type="entry name" value="EXOPOLYPHOSPHATASE"/>
    <property type="match status" value="1"/>
</dbReference>
<dbReference type="Proteomes" id="UP000606974">
    <property type="component" value="Unassembled WGS sequence"/>
</dbReference>
<proteinExistence type="predicted"/>
<feature type="region of interest" description="Disordered" evidence="1">
    <location>
        <begin position="391"/>
        <end position="414"/>
    </location>
</feature>
<name>A0A8H7AD88_9EURO</name>
<dbReference type="Gene3D" id="3.30.420.150">
    <property type="entry name" value="Exopolyphosphatase. Domain 2"/>
    <property type="match status" value="1"/>
</dbReference>
<dbReference type="SUPFAM" id="SSF53067">
    <property type="entry name" value="Actin-like ATPase domain"/>
    <property type="match status" value="2"/>
</dbReference>
<accession>A0A8H7AD88</accession>
<evidence type="ECO:0000259" key="2">
    <source>
        <dbReference type="Pfam" id="PF02541"/>
    </source>
</evidence>
<keyword evidence="5" id="KW-1185">Reference proteome</keyword>
<gene>
    <name evidence="4" type="ORF">GJ744_001562</name>
</gene>
<dbReference type="EMBL" id="JAACFV010000122">
    <property type="protein sequence ID" value="KAF7504981.1"/>
    <property type="molecule type" value="Genomic_DNA"/>
</dbReference>
<comment type="caution">
    <text evidence="4">The sequence shown here is derived from an EMBL/GenBank/DDBJ whole genome shotgun (WGS) entry which is preliminary data.</text>
</comment>
<reference evidence="4" key="1">
    <citation type="submission" date="2020-02" db="EMBL/GenBank/DDBJ databases">
        <authorList>
            <person name="Palmer J.M."/>
        </authorList>
    </citation>
    <scope>NUCLEOTIDE SEQUENCE</scope>
    <source>
        <strain evidence="4">EPUS1.4</strain>
        <tissue evidence="4">Thallus</tissue>
    </source>
</reference>
<dbReference type="AlphaFoldDB" id="A0A8H7AD88"/>
<evidence type="ECO:0000259" key="3">
    <source>
        <dbReference type="Pfam" id="PF23566"/>
    </source>
</evidence>
<evidence type="ECO:0000313" key="4">
    <source>
        <dbReference type="EMBL" id="KAF7504981.1"/>
    </source>
</evidence>
<dbReference type="Pfam" id="PF23566">
    <property type="entry name" value="RTG2_C"/>
    <property type="match status" value="1"/>
</dbReference>
<feature type="domain" description="RTG2 C-terminal" evidence="3">
    <location>
        <begin position="362"/>
        <end position="599"/>
    </location>
</feature>
<dbReference type="InterPro" id="IPR043129">
    <property type="entry name" value="ATPase_NBD"/>
</dbReference>
<dbReference type="OrthoDB" id="2985014at2759"/>
<dbReference type="PANTHER" id="PTHR30005:SF0">
    <property type="entry name" value="RETROGRADE REGULATION PROTEIN 2"/>
    <property type="match status" value="1"/>
</dbReference>
<dbReference type="InterPro" id="IPR050273">
    <property type="entry name" value="GppA/Ppx_hydrolase"/>
</dbReference>
<dbReference type="Pfam" id="PF02541">
    <property type="entry name" value="Ppx-GppA"/>
    <property type="match status" value="1"/>
</dbReference>
<feature type="compositionally biased region" description="Basic and acidic residues" evidence="1">
    <location>
        <begin position="400"/>
        <end position="412"/>
    </location>
</feature>
<dbReference type="InterPro" id="IPR057512">
    <property type="entry name" value="RTG2_C"/>
</dbReference>
<evidence type="ECO:0000313" key="5">
    <source>
        <dbReference type="Proteomes" id="UP000606974"/>
    </source>
</evidence>
<dbReference type="InterPro" id="IPR003695">
    <property type="entry name" value="Ppx_GppA_N"/>
</dbReference>
<evidence type="ECO:0000256" key="1">
    <source>
        <dbReference type="SAM" id="MobiDB-lite"/>
    </source>
</evidence>
<dbReference type="FunFam" id="3.30.420.40:FF:000191">
    <property type="entry name" value="Retrograde regulation protein 2"/>
    <property type="match status" value="1"/>
</dbReference>
<evidence type="ECO:0008006" key="6">
    <source>
        <dbReference type="Google" id="ProtNLM"/>
    </source>
</evidence>
<dbReference type="GO" id="GO:0006357">
    <property type="term" value="P:regulation of transcription by RNA polymerase II"/>
    <property type="evidence" value="ECO:0007669"/>
    <property type="project" value="TreeGrafter"/>
</dbReference>
<protein>
    <recommendedName>
        <fullName evidence="6">Ppx/GppA phosphatase domain-containing protein</fullName>
    </recommendedName>
</protein>
<feature type="domain" description="Ppx/GppA phosphatase N-terminal" evidence="2">
    <location>
        <begin position="33"/>
        <end position="191"/>
    </location>
</feature>
<dbReference type="Gene3D" id="3.30.420.40">
    <property type="match status" value="1"/>
</dbReference>